<evidence type="ECO:0000256" key="2">
    <source>
        <dbReference type="ARBA" id="ARBA00011081"/>
    </source>
</evidence>
<evidence type="ECO:0000256" key="1">
    <source>
        <dbReference type="ARBA" id="ARBA00004980"/>
    </source>
</evidence>
<dbReference type="Pfam" id="PF02780">
    <property type="entry name" value="Transketolase_C"/>
    <property type="match status" value="1"/>
</dbReference>
<comment type="caution">
    <text evidence="12">The sequence shown here is derived from an EMBL/GenBank/DDBJ whole genome shotgun (WGS) entry which is preliminary data.</text>
</comment>
<dbReference type="EMBL" id="JAELYA010000006">
    <property type="protein sequence ID" value="MBO3276873.1"/>
    <property type="molecule type" value="Genomic_DNA"/>
</dbReference>
<accession>A0ABS3TTA8</accession>
<dbReference type="Pfam" id="PF13292">
    <property type="entry name" value="DXP_synthase_N"/>
    <property type="match status" value="1"/>
</dbReference>
<dbReference type="Pfam" id="PF02779">
    <property type="entry name" value="Transket_pyr"/>
    <property type="match status" value="1"/>
</dbReference>
<comment type="subunit">
    <text evidence="3 10">Homodimer.</text>
</comment>
<dbReference type="CDD" id="cd02007">
    <property type="entry name" value="TPP_DXS"/>
    <property type="match status" value="1"/>
</dbReference>
<dbReference type="InterPro" id="IPR009014">
    <property type="entry name" value="Transketo_C/PFOR_II"/>
</dbReference>
<feature type="binding site" evidence="10">
    <location>
        <position position="188"/>
    </location>
    <ligand>
        <name>thiamine diphosphate</name>
        <dbReference type="ChEBI" id="CHEBI:58937"/>
    </ligand>
</feature>
<comment type="function">
    <text evidence="10">Catalyzes the acyloin condensation reaction between C atoms 2 and 3 of pyruvate and glyceraldehyde 3-phosphate to yield 1-deoxy-D-xylulose-5-phosphate (DXP).</text>
</comment>
<keyword evidence="6 10" id="KW-0460">Magnesium</keyword>
<dbReference type="PROSITE" id="PS00802">
    <property type="entry name" value="TRANSKETOLASE_2"/>
    <property type="match status" value="1"/>
</dbReference>
<feature type="binding site" evidence="10">
    <location>
        <position position="188"/>
    </location>
    <ligand>
        <name>Mg(2+)</name>
        <dbReference type="ChEBI" id="CHEBI:18420"/>
    </ligand>
</feature>
<keyword evidence="8 10" id="KW-0786">Thiamine pyrophosphate</keyword>
<dbReference type="GO" id="GO:0008661">
    <property type="term" value="F:1-deoxy-D-xylulose-5-phosphate synthase activity"/>
    <property type="evidence" value="ECO:0007669"/>
    <property type="project" value="UniProtKB-EC"/>
</dbReference>
<dbReference type="SMART" id="SM00861">
    <property type="entry name" value="Transket_pyr"/>
    <property type="match status" value="1"/>
</dbReference>
<gene>
    <name evidence="10 12" type="primary">dxs</name>
    <name evidence="12" type="ORF">JFY56_16735</name>
</gene>
<dbReference type="SUPFAM" id="SSF52922">
    <property type="entry name" value="TK C-terminal domain-like"/>
    <property type="match status" value="1"/>
</dbReference>
<evidence type="ECO:0000256" key="6">
    <source>
        <dbReference type="ARBA" id="ARBA00022842"/>
    </source>
</evidence>
<dbReference type="HAMAP" id="MF_00315">
    <property type="entry name" value="DXP_synth"/>
    <property type="match status" value="1"/>
</dbReference>
<dbReference type="InterPro" id="IPR020826">
    <property type="entry name" value="Transketolase_BS"/>
</dbReference>
<protein>
    <recommendedName>
        <fullName evidence="10">1-deoxy-D-xylulose-5-phosphate synthase</fullName>
        <ecNumber evidence="10">2.2.1.7</ecNumber>
    </recommendedName>
    <alternativeName>
        <fullName evidence="10">1-deoxyxylulose-5-phosphate synthase</fullName>
        <shortName evidence="10">DXP synthase</shortName>
        <shortName evidence="10">DXPS</shortName>
    </alternativeName>
</protein>
<comment type="similarity">
    <text evidence="2 10">Belongs to the transketolase family. DXPS subfamily.</text>
</comment>
<feature type="domain" description="Transketolase-like pyrimidine-binding" evidence="11">
    <location>
        <begin position="327"/>
        <end position="491"/>
    </location>
</feature>
<keyword evidence="7 10" id="KW-0784">Thiamine biosynthesis</keyword>
<evidence type="ECO:0000256" key="7">
    <source>
        <dbReference type="ARBA" id="ARBA00022977"/>
    </source>
</evidence>
<evidence type="ECO:0000259" key="11">
    <source>
        <dbReference type="SMART" id="SM00861"/>
    </source>
</evidence>
<evidence type="ECO:0000256" key="9">
    <source>
        <dbReference type="ARBA" id="ARBA00023229"/>
    </source>
</evidence>
<proteinExistence type="inferred from homology"/>
<dbReference type="Gene3D" id="3.40.50.970">
    <property type="match status" value="2"/>
</dbReference>
<dbReference type="PANTHER" id="PTHR43322:SF5">
    <property type="entry name" value="1-DEOXY-D-XYLULOSE-5-PHOSPHATE SYNTHASE, CHLOROPLASTIC"/>
    <property type="match status" value="1"/>
</dbReference>
<dbReference type="PANTHER" id="PTHR43322">
    <property type="entry name" value="1-D-DEOXYXYLULOSE 5-PHOSPHATE SYNTHASE-RELATED"/>
    <property type="match status" value="1"/>
</dbReference>
<dbReference type="RefSeq" id="WP_208315062.1">
    <property type="nucleotide sequence ID" value="NZ_JAELYA010000006.1"/>
</dbReference>
<dbReference type="Gene3D" id="3.40.50.920">
    <property type="match status" value="1"/>
</dbReference>
<sequence>MPTTFHEIPRVRPATPVLDRADTPVELRRLGEAELITLADELRQYLLYSVGQTGGHFGAGLGVIELTIALHYVFDTPDDRLVWDVGHQAYPHKILTGRRERMSTLRQKDGLAAFPRRSESEYDTFGVGHSSTSISAALGMAIAARMQGSSRKSVAVIGDGALTAGMAFEALNHASDVQADMLVILNDNDMSISRNVGGLSNYLAKILSSRTYSSMREGSKKVLSRLPGAWEIARRTEEYAKGMLVPGTLFEELGWNYIGPIDGHDLPTLIATLRNMRDLKGPQFLHVVTKKGKGFAPAEADPIGYHAITKLEPEGAPAHSAPKKGGPKYSSVFGRWLCDMAAQDQRLVGITPAMKEGSDLVAFSERYPGRYFDVAIAEQHAVTLAAGMACDGAKPVVAIYSTFLQRGYDQLIHDVAVQNLDVLFAIDRAGLVGEDGPTHAGSFDLSYLRCIPGMLVMTPSDENELRKLLTTGYHFQGPAAVRYPRGTGPNTPIEPELTPVEIGKGVIRRQGAAGKVAFLVFGVQLADALQVAEKFDATVADMRFVKPLDEELVRQLAASHDLLVTIEENSVMGGAGAAVSEFLARENLLQPVLHLGLPDYYVEHAKPAQMLAECGLDAAGIEKSVSERLALLKG</sequence>
<comment type="cofactor">
    <cofactor evidence="10">
        <name>thiamine diphosphate</name>
        <dbReference type="ChEBI" id="CHEBI:58937"/>
    </cofactor>
    <text evidence="10">Binds 1 thiamine pyrophosphate per subunit.</text>
</comment>
<dbReference type="SUPFAM" id="SSF52518">
    <property type="entry name" value="Thiamin diphosphate-binding fold (THDP-binding)"/>
    <property type="match status" value="2"/>
</dbReference>
<keyword evidence="13" id="KW-1185">Reference proteome</keyword>
<feature type="binding site" evidence="10">
    <location>
        <position position="87"/>
    </location>
    <ligand>
        <name>thiamine diphosphate</name>
        <dbReference type="ChEBI" id="CHEBI:58937"/>
    </ligand>
</feature>
<comment type="pathway">
    <text evidence="1 10">Metabolic intermediate biosynthesis; 1-deoxy-D-xylulose 5-phosphate biosynthesis; 1-deoxy-D-xylulose 5-phosphate from D-glyceraldehyde 3-phosphate and pyruvate: step 1/1.</text>
</comment>
<keyword evidence="9 10" id="KW-0414">Isoprene biosynthesis</keyword>
<dbReference type="NCBIfam" id="TIGR00204">
    <property type="entry name" value="dxs"/>
    <property type="match status" value="1"/>
</dbReference>
<evidence type="ECO:0000256" key="4">
    <source>
        <dbReference type="ARBA" id="ARBA00022679"/>
    </source>
</evidence>
<comment type="catalytic activity">
    <reaction evidence="10">
        <text>D-glyceraldehyde 3-phosphate + pyruvate + H(+) = 1-deoxy-D-xylulose 5-phosphate + CO2</text>
        <dbReference type="Rhea" id="RHEA:12605"/>
        <dbReference type="ChEBI" id="CHEBI:15361"/>
        <dbReference type="ChEBI" id="CHEBI:15378"/>
        <dbReference type="ChEBI" id="CHEBI:16526"/>
        <dbReference type="ChEBI" id="CHEBI:57792"/>
        <dbReference type="ChEBI" id="CHEBI:59776"/>
        <dbReference type="EC" id="2.2.1.7"/>
    </reaction>
</comment>
<feature type="binding site" evidence="10">
    <location>
        <position position="378"/>
    </location>
    <ligand>
        <name>thiamine diphosphate</name>
        <dbReference type="ChEBI" id="CHEBI:58937"/>
    </ligand>
</feature>
<dbReference type="Proteomes" id="UP000669060">
    <property type="component" value="Unassembled WGS sequence"/>
</dbReference>
<feature type="binding site" evidence="10">
    <location>
        <begin position="128"/>
        <end position="130"/>
    </location>
    <ligand>
        <name>thiamine diphosphate</name>
        <dbReference type="ChEBI" id="CHEBI:58937"/>
    </ligand>
</feature>
<evidence type="ECO:0000256" key="3">
    <source>
        <dbReference type="ARBA" id="ARBA00011738"/>
    </source>
</evidence>
<evidence type="ECO:0000313" key="13">
    <source>
        <dbReference type="Proteomes" id="UP000669060"/>
    </source>
</evidence>
<dbReference type="InterPro" id="IPR029061">
    <property type="entry name" value="THDP-binding"/>
</dbReference>
<keyword evidence="4 10" id="KW-0808">Transferase</keyword>
<dbReference type="InterPro" id="IPR033248">
    <property type="entry name" value="Transketolase_C"/>
</dbReference>
<organism evidence="12 13">
    <name type="scientific">Pseudomonas schmalbachii</name>
    <dbReference type="NCBI Taxonomy" id="2816993"/>
    <lineage>
        <taxon>Bacteria</taxon>
        <taxon>Pseudomonadati</taxon>
        <taxon>Pseudomonadota</taxon>
        <taxon>Gammaproteobacteria</taxon>
        <taxon>Pseudomonadales</taxon>
        <taxon>Pseudomonadaceae</taxon>
        <taxon>Pseudomonas</taxon>
    </lineage>
</organism>
<name>A0ABS3TTA8_9PSED</name>
<dbReference type="InterPro" id="IPR005475">
    <property type="entry name" value="Transketolase-like_Pyr-bd"/>
</dbReference>
<keyword evidence="5 10" id="KW-0479">Metal-binding</keyword>
<dbReference type="InterPro" id="IPR005477">
    <property type="entry name" value="Dxylulose-5-P_synthase"/>
</dbReference>
<feature type="binding site" evidence="10">
    <location>
        <begin position="160"/>
        <end position="161"/>
    </location>
    <ligand>
        <name>thiamine diphosphate</name>
        <dbReference type="ChEBI" id="CHEBI:58937"/>
    </ligand>
</feature>
<comment type="cofactor">
    <cofactor evidence="10">
        <name>Mg(2+)</name>
        <dbReference type="ChEBI" id="CHEBI:18420"/>
    </cofactor>
    <text evidence="10">Binds 1 Mg(2+) ion per subunit.</text>
</comment>
<dbReference type="EC" id="2.2.1.7" evidence="10"/>
<evidence type="ECO:0000313" key="12">
    <source>
        <dbReference type="EMBL" id="MBO3276873.1"/>
    </source>
</evidence>
<evidence type="ECO:0000256" key="10">
    <source>
        <dbReference type="HAMAP-Rule" id="MF_00315"/>
    </source>
</evidence>
<feature type="binding site" evidence="10">
    <location>
        <position position="159"/>
    </location>
    <ligand>
        <name>Mg(2+)</name>
        <dbReference type="ChEBI" id="CHEBI:18420"/>
    </ligand>
</feature>
<reference evidence="12 13" key="1">
    <citation type="submission" date="2020-12" db="EMBL/GenBank/DDBJ databases">
        <title>Pseudomonas schmalbachii sp. nov. isolated from millipede gut.</title>
        <authorList>
            <person name="Shelomi M."/>
        </authorList>
    </citation>
    <scope>NUCLEOTIDE SEQUENCE [LARGE SCALE GENOMIC DNA]</scope>
    <source>
        <strain evidence="12 13">Milli4</strain>
    </source>
</reference>
<evidence type="ECO:0000256" key="5">
    <source>
        <dbReference type="ARBA" id="ARBA00022723"/>
    </source>
</evidence>
<feature type="binding site" evidence="10">
    <location>
        <position position="295"/>
    </location>
    <ligand>
        <name>thiamine diphosphate</name>
        <dbReference type="ChEBI" id="CHEBI:58937"/>
    </ligand>
</feature>
<dbReference type="CDD" id="cd07033">
    <property type="entry name" value="TPP_PYR_DXS_TK_like"/>
    <property type="match status" value="1"/>
</dbReference>
<dbReference type="NCBIfam" id="NF003933">
    <property type="entry name" value="PRK05444.2-2"/>
    <property type="match status" value="1"/>
</dbReference>
<evidence type="ECO:0000256" key="8">
    <source>
        <dbReference type="ARBA" id="ARBA00023052"/>
    </source>
</evidence>